<gene>
    <name evidence="2" type="ORF">SCHCODRAFT_234521</name>
</gene>
<feature type="compositionally biased region" description="Basic and acidic residues" evidence="1">
    <location>
        <begin position="502"/>
        <end position="514"/>
    </location>
</feature>
<feature type="region of interest" description="Disordered" evidence="1">
    <location>
        <begin position="336"/>
        <end position="363"/>
    </location>
</feature>
<dbReference type="EMBL" id="GL377305">
    <property type="protein sequence ID" value="EFI98083.1"/>
    <property type="molecule type" value="Genomic_DNA"/>
</dbReference>
<feature type="compositionally biased region" description="Low complexity" evidence="1">
    <location>
        <begin position="123"/>
        <end position="134"/>
    </location>
</feature>
<dbReference type="PANTHER" id="PTHR14778">
    <property type="entry name" value="KINETOCHORE-ASSOCIATED PROTEIN DSN1 HOMOLOG"/>
    <property type="match status" value="1"/>
</dbReference>
<dbReference type="GO" id="GO:0051301">
    <property type="term" value="P:cell division"/>
    <property type="evidence" value="ECO:0007669"/>
    <property type="project" value="InterPro"/>
</dbReference>
<name>D8Q2B6_SCHCM</name>
<dbReference type="AlphaFoldDB" id="D8Q2B6"/>
<evidence type="ECO:0000256" key="1">
    <source>
        <dbReference type="SAM" id="MobiDB-lite"/>
    </source>
</evidence>
<dbReference type="STRING" id="578458.D8Q2B6"/>
<dbReference type="GeneID" id="9592926"/>
<dbReference type="HOGENOM" id="CLU_019461_1_0_1"/>
<feature type="compositionally biased region" description="Low complexity" evidence="1">
    <location>
        <begin position="528"/>
        <end position="539"/>
    </location>
</feature>
<feature type="region of interest" description="Disordered" evidence="1">
    <location>
        <begin position="502"/>
        <end position="551"/>
    </location>
</feature>
<dbReference type="Pfam" id="PF08202">
    <property type="entry name" value="MIS13"/>
    <property type="match status" value="1"/>
</dbReference>
<sequence>MQSTKKAKKDPGSKSGKRKLFNGEEQPGGFIIARGPSVQPPSRPPSVQPSATTNGTGEPPPPAKRKKTGSVPPTTPSRLDVPNPRSRDPDGQGPCIPTRSSPELDEDAQAMTTEADELRRSSRSFSTTTTPATTQKHQRRRSGVIPVHDAESPTIERNRALRGEDARGRGDARTPTTGRRRSSLSSRGKRVSDIYASTGVIPTPHESVSGASFHKHIDHDQPEPERLRQLLIWHADRGASDTETSPTLTPTARQLYAHAQEAFIGMLHDKKIHLPTYHTDSSNDSATMKPNKFNVTNAQWDATYTQRNAEAEARYEEWNQCRYTYDEFIKKERAKLEKEKQADLSTKARGKQRADDPELPESYFPQEHLIPDETTRRHVAIAREATTSGPTLAQKRRQRFDQFKFNADQLRDFAHSARTLVRLASDALDARFAQLRGRLIASGGAPYVAGGGSAEVLNAYARPTAAAPDAQTLLRALFRVDAQRPQARQGQAAMSAARELRELDERGAGGERRLTAGVVPPTPKRQVPGTPRRGTTPGRSNTPKRSGTPGR</sequence>
<dbReference type="OMA" id="DVRQMQS"/>
<dbReference type="InParanoid" id="D8Q2B6"/>
<evidence type="ECO:0000313" key="2">
    <source>
        <dbReference type="EMBL" id="EFI98083.1"/>
    </source>
</evidence>
<dbReference type="InterPro" id="IPR013218">
    <property type="entry name" value="Dsn1/Mis13"/>
</dbReference>
<keyword evidence="3" id="KW-1185">Reference proteome</keyword>
<reference evidence="2 3" key="1">
    <citation type="journal article" date="2010" name="Nat. Biotechnol.">
        <title>Genome sequence of the model mushroom Schizophyllum commune.</title>
        <authorList>
            <person name="Ohm R.A."/>
            <person name="de Jong J.F."/>
            <person name="Lugones L.G."/>
            <person name="Aerts A."/>
            <person name="Kothe E."/>
            <person name="Stajich J.E."/>
            <person name="de Vries R.P."/>
            <person name="Record E."/>
            <person name="Levasseur A."/>
            <person name="Baker S.E."/>
            <person name="Bartholomew K.A."/>
            <person name="Coutinho P.M."/>
            <person name="Erdmann S."/>
            <person name="Fowler T.J."/>
            <person name="Gathman A.C."/>
            <person name="Lombard V."/>
            <person name="Henrissat B."/>
            <person name="Knabe N."/>
            <person name="Kuees U."/>
            <person name="Lilly W.W."/>
            <person name="Lindquist E."/>
            <person name="Lucas S."/>
            <person name="Magnuson J.K."/>
            <person name="Piumi F."/>
            <person name="Raudaskoski M."/>
            <person name="Salamov A."/>
            <person name="Schmutz J."/>
            <person name="Schwarze F.W.M.R."/>
            <person name="vanKuyk P.A."/>
            <person name="Horton J.S."/>
            <person name="Grigoriev I.V."/>
            <person name="Woesten H.A.B."/>
        </authorList>
    </citation>
    <scope>NUCLEOTIDE SEQUENCE [LARGE SCALE GENOMIC DNA]</scope>
    <source>
        <strain evidence="3">H4-8 / FGSC 9210</strain>
    </source>
</reference>
<dbReference type="GO" id="GO:0007059">
    <property type="term" value="P:chromosome segregation"/>
    <property type="evidence" value="ECO:0007669"/>
    <property type="project" value="InterPro"/>
</dbReference>
<proteinExistence type="predicted"/>
<evidence type="ECO:0000313" key="3">
    <source>
        <dbReference type="Proteomes" id="UP000007431"/>
    </source>
</evidence>
<feature type="compositionally biased region" description="Basic and acidic residues" evidence="1">
    <location>
        <begin position="148"/>
        <end position="172"/>
    </location>
</feature>
<dbReference type="VEuPathDB" id="FungiDB:SCHCODRAFT_02598675"/>
<feature type="compositionally biased region" description="Pro residues" evidence="1">
    <location>
        <begin position="38"/>
        <end position="47"/>
    </location>
</feature>
<dbReference type="eggNOG" id="ENOG502S2VJ">
    <property type="taxonomic scope" value="Eukaryota"/>
</dbReference>
<dbReference type="KEGG" id="scm:SCHCO_02598675"/>
<dbReference type="Proteomes" id="UP000007431">
    <property type="component" value="Unassembled WGS sequence"/>
</dbReference>
<dbReference type="RefSeq" id="XP_003032986.1">
    <property type="nucleotide sequence ID" value="XM_003032940.1"/>
</dbReference>
<dbReference type="GO" id="GO:0000444">
    <property type="term" value="C:MIS12/MIND type complex"/>
    <property type="evidence" value="ECO:0007669"/>
    <property type="project" value="InterPro"/>
</dbReference>
<dbReference type="OrthoDB" id="3364649at2759"/>
<dbReference type="PANTHER" id="PTHR14778:SF2">
    <property type="entry name" value="KINETOCHORE-ASSOCIATED PROTEIN DSN1 HOMOLOG"/>
    <property type="match status" value="1"/>
</dbReference>
<feature type="region of interest" description="Disordered" evidence="1">
    <location>
        <begin position="1"/>
        <end position="191"/>
    </location>
</feature>
<organism evidence="3">
    <name type="scientific">Schizophyllum commune (strain H4-8 / FGSC 9210)</name>
    <name type="common">Split gill fungus</name>
    <dbReference type="NCBI Taxonomy" id="578458"/>
    <lineage>
        <taxon>Eukaryota</taxon>
        <taxon>Fungi</taxon>
        <taxon>Dikarya</taxon>
        <taxon>Basidiomycota</taxon>
        <taxon>Agaricomycotina</taxon>
        <taxon>Agaricomycetes</taxon>
        <taxon>Agaricomycetidae</taxon>
        <taxon>Agaricales</taxon>
        <taxon>Schizophyllaceae</taxon>
        <taxon>Schizophyllum</taxon>
    </lineage>
</organism>
<protein>
    <submittedName>
        <fullName evidence="2">Uncharacterized protein</fullName>
    </submittedName>
</protein>
<accession>D8Q2B6</accession>